<evidence type="ECO:0000259" key="16">
    <source>
        <dbReference type="PROSITE" id="PS50827"/>
    </source>
</evidence>
<dbReference type="GO" id="GO:0000228">
    <property type="term" value="C:nuclear chromosome"/>
    <property type="evidence" value="ECO:0007669"/>
    <property type="project" value="TreeGrafter"/>
</dbReference>
<evidence type="ECO:0000313" key="19">
    <source>
        <dbReference type="Proteomes" id="UP001445076"/>
    </source>
</evidence>
<dbReference type="SUPFAM" id="SSF57903">
    <property type="entry name" value="FYVE/PHD zinc finger"/>
    <property type="match status" value="2"/>
</dbReference>
<dbReference type="CDD" id="cd15567">
    <property type="entry name" value="PHD4_NSD"/>
    <property type="match status" value="1"/>
</dbReference>
<dbReference type="PROSITE" id="PS50827">
    <property type="entry name" value="DDT"/>
    <property type="match status" value="1"/>
</dbReference>
<keyword evidence="3" id="KW-0479">Metal-binding</keyword>
<dbReference type="InterPro" id="IPR011011">
    <property type="entry name" value="Znf_FYVE_PHD"/>
</dbReference>
<evidence type="ECO:0000259" key="15">
    <source>
        <dbReference type="PROSITE" id="PS50016"/>
    </source>
</evidence>
<evidence type="ECO:0000256" key="4">
    <source>
        <dbReference type="ARBA" id="ARBA00022771"/>
    </source>
</evidence>
<evidence type="ECO:0000256" key="6">
    <source>
        <dbReference type="ARBA" id="ARBA00023015"/>
    </source>
</evidence>
<dbReference type="InterPro" id="IPR013083">
    <property type="entry name" value="Znf_RING/FYVE/PHD"/>
</dbReference>
<keyword evidence="10 13" id="KW-0539">Nucleus</keyword>
<evidence type="ECO:0000256" key="12">
    <source>
        <dbReference type="PROSITE-ProRule" id="PRU00146"/>
    </source>
</evidence>
<dbReference type="PANTHER" id="PTHR46510">
    <property type="entry name" value="BROMODOMAIN ADJACENT TO ZINC FINGER DOMAIN PROTEIN 1A"/>
    <property type="match status" value="1"/>
</dbReference>
<dbReference type="InterPro" id="IPR019786">
    <property type="entry name" value="Zinc_finger_PHD-type_CS"/>
</dbReference>
<dbReference type="InterPro" id="IPR018501">
    <property type="entry name" value="DDT_dom"/>
</dbReference>
<feature type="region of interest" description="Disordered" evidence="14">
    <location>
        <begin position="695"/>
        <end position="771"/>
    </location>
</feature>
<dbReference type="EMBL" id="JARKIK010000054">
    <property type="protein sequence ID" value="KAK8733447.1"/>
    <property type="molecule type" value="Genomic_DNA"/>
</dbReference>
<evidence type="ECO:0000256" key="11">
    <source>
        <dbReference type="ARBA" id="ARBA00068253"/>
    </source>
</evidence>
<feature type="compositionally biased region" description="Basic and acidic residues" evidence="14">
    <location>
        <begin position="370"/>
        <end position="381"/>
    </location>
</feature>
<dbReference type="Pfam" id="PF10537">
    <property type="entry name" value="WAC_Acf1_DNA_bd"/>
    <property type="match status" value="1"/>
</dbReference>
<evidence type="ECO:0000256" key="14">
    <source>
        <dbReference type="SAM" id="MobiDB-lite"/>
    </source>
</evidence>
<evidence type="ECO:0000256" key="2">
    <source>
        <dbReference type="ARBA" id="ARBA00022553"/>
    </source>
</evidence>
<keyword evidence="9" id="KW-0804">Transcription</keyword>
<feature type="domain" description="PHD-type" evidence="15">
    <location>
        <begin position="1463"/>
        <end position="1508"/>
    </location>
</feature>
<dbReference type="GO" id="GO:0031445">
    <property type="term" value="P:regulation of heterochromatin formation"/>
    <property type="evidence" value="ECO:0007669"/>
    <property type="project" value="TreeGrafter"/>
</dbReference>
<keyword evidence="8" id="KW-0103">Bromodomain</keyword>
<evidence type="ECO:0000256" key="9">
    <source>
        <dbReference type="ARBA" id="ARBA00023163"/>
    </source>
</evidence>
<feature type="domain" description="PHD-type" evidence="15">
    <location>
        <begin position="1375"/>
        <end position="1425"/>
    </location>
</feature>
<keyword evidence="4 12" id="KW-0863">Zinc-finger</keyword>
<feature type="domain" description="DDT" evidence="16">
    <location>
        <begin position="460"/>
        <end position="525"/>
    </location>
</feature>
<organism evidence="18 19">
    <name type="scientific">Cherax quadricarinatus</name>
    <name type="common">Australian red claw crayfish</name>
    <dbReference type="NCBI Taxonomy" id="27406"/>
    <lineage>
        <taxon>Eukaryota</taxon>
        <taxon>Metazoa</taxon>
        <taxon>Ecdysozoa</taxon>
        <taxon>Arthropoda</taxon>
        <taxon>Crustacea</taxon>
        <taxon>Multicrustacea</taxon>
        <taxon>Malacostraca</taxon>
        <taxon>Eumalacostraca</taxon>
        <taxon>Eucarida</taxon>
        <taxon>Decapoda</taxon>
        <taxon>Pleocyemata</taxon>
        <taxon>Astacidea</taxon>
        <taxon>Parastacoidea</taxon>
        <taxon>Parastacidae</taxon>
        <taxon>Cherax</taxon>
    </lineage>
</organism>
<dbReference type="PROSITE" id="PS01359">
    <property type="entry name" value="ZF_PHD_1"/>
    <property type="match status" value="1"/>
</dbReference>
<evidence type="ECO:0000313" key="18">
    <source>
        <dbReference type="EMBL" id="KAK8733447.1"/>
    </source>
</evidence>
<dbReference type="FunFam" id="3.30.40.10:FF:000300">
    <property type="entry name" value="Bromodomain adjacent to zinc finger domain protein 1A"/>
    <property type="match status" value="1"/>
</dbReference>
<evidence type="ECO:0000259" key="17">
    <source>
        <dbReference type="PROSITE" id="PS51136"/>
    </source>
</evidence>
<comment type="subcellular location">
    <subcellularLocation>
        <location evidence="1 13">Nucleus</location>
    </subcellularLocation>
</comment>
<proteinExistence type="predicted"/>
<feature type="compositionally biased region" description="Acidic residues" evidence="14">
    <location>
        <begin position="731"/>
        <end position="751"/>
    </location>
</feature>
<keyword evidence="5" id="KW-0862">Zinc</keyword>
<dbReference type="GO" id="GO:0006338">
    <property type="term" value="P:chromatin remodeling"/>
    <property type="evidence" value="ECO:0007669"/>
    <property type="project" value="InterPro"/>
</dbReference>
<evidence type="ECO:0000256" key="5">
    <source>
        <dbReference type="ARBA" id="ARBA00022833"/>
    </source>
</evidence>
<dbReference type="Pfam" id="PF00628">
    <property type="entry name" value="PHD"/>
    <property type="match status" value="2"/>
</dbReference>
<dbReference type="Gene3D" id="3.30.40.10">
    <property type="entry name" value="Zinc/RING finger domain, C3HC4 (zinc finger)"/>
    <property type="match status" value="2"/>
</dbReference>
<evidence type="ECO:0000256" key="7">
    <source>
        <dbReference type="ARBA" id="ARBA00023054"/>
    </source>
</evidence>
<dbReference type="GO" id="GO:0045740">
    <property type="term" value="P:positive regulation of DNA replication"/>
    <property type="evidence" value="ECO:0007669"/>
    <property type="project" value="TreeGrafter"/>
</dbReference>
<dbReference type="InterPro" id="IPR019787">
    <property type="entry name" value="Znf_PHD-finger"/>
</dbReference>
<dbReference type="Pfam" id="PF02791">
    <property type="entry name" value="DDT"/>
    <property type="match status" value="1"/>
</dbReference>
<feature type="non-terminal residue" evidence="18">
    <location>
        <position position="1512"/>
    </location>
</feature>
<sequence>MVEEHLQWSRSTFQWSRSSSRMPLLNKKPFVKREPPSHLQLSDKVFYCDITNEVFTDFDEYWERLVLCNAMVWTCELTGRPSLTYTEAAESETRARRCLSNVPQVLRKPLLYIATLTRRGRYIDMSEDVFTFVRDRYFVGEEVEAIVKNHWYDCRVIQIIYPTPEEIAKYEFEMAESDEEGSQMMSEAALNGGITAREMNGEMGSVDDDDIQIIKDLAPKKKEVKKLEEGDDYPPFATYKYEVIEIEPWDYKEVKKHTVTWEQIRRVKGTFTREKCKLLLKQCVELSPSGFWVIKENLSRRYDLDNVVYSDIFLGEPPKFRETKAKKMPVSLNPDKEMKKLAAEKRKRERKEAREKNPEVEVKRRGRIPMSEEEKEARKKMLKEEKDGLKLEKKEKQREELKQKLEKDKVEKKIQRELRKEQKRLHQQYMKEWNRVRDDLDCDDHKDLPKPTPVQCRIPDDLFSDFIMVLEFINIFSDLVELKDVYPQGITFDILEHALVEKEVAGVFNDLMQLLLQTIFTLQEEEDDEVEADNTADEVMEANTSDITIHEAVRVANRASTWSQQYHGLPLQKVPLDALTVTEILRLHLLASGATSVANGQWRHFNRGGFKNWDDPGLHFKLHEPMIIKSLATQTIFDLPLVYKLKILSVLVAQILTYASVRDIIDDNIEKLREVKNKLRLHQLAQIKKEKEINSARLQEKRERKQKERDRLLREAEKKAAAAAMTGEADNPIELDEDEEEDDDEEEEDESEKAAREEKEEKNKEARKQDFLKRERELMQQVLNMAQGVNCTPLGQDRAYRRYWLFSSLPGLFVEDNELNPGVCRDTPTPYNPQSAAELTEALEKRSLVEAKKNLAEITTEKDDKNNSDKENDGSQKLAKPLTVIPNKKLLKMPNNNQSSGQIKTEKNLVNLSSPANDAKSDLKMNGNVPKMMNCEVKLEVMPNHSESTICVKSEKSLPILPSSTNSTESELKMDALTPKINCEVKLEVMTNHNELVSPSVTNGMDSILNTALNAPVMVNGDNECEGVSVREESVTYGVNSPGPAPDIFGLCTADPQSCPVHANRNNKHKWFFFHKIEDLNSLISSLNSRGYREGELKNVLECYKTAAENSMKACPVFKLDPSQEPEIDQAVRKSQRNLNTKKDEDANLNFPPGTSIDEILQYTLRDMILETEEKIHMGMLGSLRIGDREAWREAIVEGILGKGSELDFFGRKRIYTRLSDLDFGGRKRISQFKMELGVEISEEQDGEELLGEATEAAIVKDLAQAILQLGQSIECKYLKPPLGETDKARRVRERAEEKYRRKVKKNEDGGAKSDRDSDDDEDSSRVSDQVMDNALRTPIERWEMSLMASTSLSQLCLHFATLDNSITWSRSALNARCRICKRKADAENMLLCDGCDKGHHIYCLKPKLKEIPSGDWFCDRCKKKEKPKSPRKNRQIYKDVSDDEMGFADVTVDDENSEVENQDSCFVCEKPGRLICCDTCPLAFHQACANLRKIPQGNWSCHHCHSNPPIK</sequence>
<reference evidence="18 19" key="1">
    <citation type="journal article" date="2024" name="BMC Genomics">
        <title>Genome assembly of redclaw crayfish (Cherax quadricarinatus) provides insights into its immune adaptation and hypoxia tolerance.</title>
        <authorList>
            <person name="Liu Z."/>
            <person name="Zheng J."/>
            <person name="Li H."/>
            <person name="Fang K."/>
            <person name="Wang S."/>
            <person name="He J."/>
            <person name="Zhou D."/>
            <person name="Weng S."/>
            <person name="Chi M."/>
            <person name="Gu Z."/>
            <person name="He J."/>
            <person name="Li F."/>
            <person name="Wang M."/>
        </authorList>
    </citation>
    <scope>NUCLEOTIDE SEQUENCE [LARGE SCALE GENOMIC DNA]</scope>
    <source>
        <strain evidence="18">ZL_2023a</strain>
    </source>
</reference>
<dbReference type="PANTHER" id="PTHR46510:SF1">
    <property type="entry name" value="BROMODOMAIN ADJACENT TO ZINC FINGER DOMAIN PROTEIN 1A"/>
    <property type="match status" value="1"/>
</dbReference>
<dbReference type="InterPro" id="IPR028942">
    <property type="entry name" value="WHIM1_dom"/>
</dbReference>
<gene>
    <name evidence="18" type="ORF">OTU49_006641</name>
</gene>
<evidence type="ECO:0000256" key="10">
    <source>
        <dbReference type="ARBA" id="ARBA00023242"/>
    </source>
</evidence>
<dbReference type="InterPro" id="IPR028941">
    <property type="entry name" value="WHIM2_dom"/>
</dbReference>
<dbReference type="Pfam" id="PF15613">
    <property type="entry name" value="WSD"/>
    <property type="match status" value="1"/>
</dbReference>
<evidence type="ECO:0000256" key="1">
    <source>
        <dbReference type="ARBA" id="ARBA00004123"/>
    </source>
</evidence>
<evidence type="ECO:0000256" key="8">
    <source>
        <dbReference type="ARBA" id="ARBA00023117"/>
    </source>
</evidence>
<feature type="compositionally biased region" description="Basic and acidic residues" evidence="14">
    <location>
        <begin position="856"/>
        <end position="874"/>
    </location>
</feature>
<keyword evidence="6" id="KW-0805">Transcription regulation</keyword>
<feature type="domain" description="WAC" evidence="17">
    <location>
        <begin position="43"/>
        <end position="149"/>
    </location>
</feature>
<feature type="compositionally biased region" description="Basic and acidic residues" evidence="14">
    <location>
        <begin position="752"/>
        <end position="771"/>
    </location>
</feature>
<dbReference type="InterPro" id="IPR013136">
    <property type="entry name" value="WSTF_Acf1_Cbp146"/>
</dbReference>
<evidence type="ECO:0000256" key="13">
    <source>
        <dbReference type="PROSITE-ProRule" id="PRU00475"/>
    </source>
</evidence>
<protein>
    <recommendedName>
        <fullName evidence="11">Bromodomain adjacent to zinc finger domain protein 1A</fullName>
    </recommendedName>
</protein>
<dbReference type="PROSITE" id="PS51136">
    <property type="entry name" value="WAC"/>
    <property type="match status" value="1"/>
</dbReference>
<accession>A0AAW0WP99</accession>
<dbReference type="GO" id="GO:0003677">
    <property type="term" value="F:DNA binding"/>
    <property type="evidence" value="ECO:0007669"/>
    <property type="project" value="TreeGrafter"/>
</dbReference>
<feature type="region of interest" description="Disordered" evidence="14">
    <location>
        <begin position="856"/>
        <end position="880"/>
    </location>
</feature>
<dbReference type="Pfam" id="PF15612">
    <property type="entry name" value="WHIM1"/>
    <property type="match status" value="1"/>
</dbReference>
<feature type="region of interest" description="Disordered" evidence="14">
    <location>
        <begin position="333"/>
        <end position="381"/>
    </location>
</feature>
<dbReference type="GO" id="GO:0008270">
    <property type="term" value="F:zinc ion binding"/>
    <property type="evidence" value="ECO:0007669"/>
    <property type="project" value="UniProtKB-KW"/>
</dbReference>
<dbReference type="InterPro" id="IPR047171">
    <property type="entry name" value="BAZ1A"/>
</dbReference>
<dbReference type="Proteomes" id="UP001445076">
    <property type="component" value="Unassembled WGS sequence"/>
</dbReference>
<dbReference type="SMART" id="SM00249">
    <property type="entry name" value="PHD"/>
    <property type="match status" value="2"/>
</dbReference>
<comment type="caution">
    <text evidence="18">The sequence shown here is derived from an EMBL/GenBank/DDBJ whole genome shotgun (WGS) entry which is preliminary data.</text>
</comment>
<dbReference type="SMART" id="SM00571">
    <property type="entry name" value="DDT"/>
    <property type="match status" value="1"/>
</dbReference>
<keyword evidence="2" id="KW-0597">Phosphoprotein</keyword>
<keyword evidence="7" id="KW-0175">Coiled coil</keyword>
<keyword evidence="19" id="KW-1185">Reference proteome</keyword>
<dbReference type="InterPro" id="IPR001965">
    <property type="entry name" value="Znf_PHD"/>
</dbReference>
<dbReference type="PROSITE" id="PS50016">
    <property type="entry name" value="ZF_PHD_2"/>
    <property type="match status" value="2"/>
</dbReference>
<feature type="compositionally biased region" description="Basic and acidic residues" evidence="14">
    <location>
        <begin position="1288"/>
        <end position="1316"/>
    </location>
</feature>
<feature type="compositionally biased region" description="Basic and acidic residues" evidence="14">
    <location>
        <begin position="334"/>
        <end position="363"/>
    </location>
</feature>
<dbReference type="GO" id="GO:0006355">
    <property type="term" value="P:regulation of DNA-templated transcription"/>
    <property type="evidence" value="ECO:0007669"/>
    <property type="project" value="TreeGrafter"/>
</dbReference>
<evidence type="ECO:0000256" key="3">
    <source>
        <dbReference type="ARBA" id="ARBA00022723"/>
    </source>
</evidence>
<dbReference type="GO" id="GO:0008623">
    <property type="term" value="C:CHRAC"/>
    <property type="evidence" value="ECO:0007669"/>
    <property type="project" value="TreeGrafter"/>
</dbReference>
<feature type="compositionally biased region" description="Basic and acidic residues" evidence="14">
    <location>
        <begin position="695"/>
        <end position="720"/>
    </location>
</feature>
<name>A0AAW0WP99_CHEQU</name>
<feature type="region of interest" description="Disordered" evidence="14">
    <location>
        <begin position="1288"/>
        <end position="1332"/>
    </location>
</feature>